<comment type="caution">
    <text evidence="1">The sequence shown here is derived from an EMBL/GenBank/DDBJ whole genome shotgun (WGS) entry which is preliminary data.</text>
</comment>
<dbReference type="OrthoDB" id="5337216at2"/>
<dbReference type="EMBL" id="LYXE01000075">
    <property type="protein sequence ID" value="PDV99314.1"/>
    <property type="molecule type" value="Genomic_DNA"/>
</dbReference>
<accession>A0A2H3L7Q8</accession>
<dbReference type="InterPro" id="IPR019070">
    <property type="entry name" value="Restrct_endonuc_II_SinI"/>
</dbReference>
<keyword evidence="2" id="KW-1185">Reference proteome</keyword>
<keyword evidence="1" id="KW-0378">Hydrolase</keyword>
<dbReference type="AlphaFoldDB" id="A0A2H3L7Q8"/>
<keyword evidence="1" id="KW-0255">Endonuclease</keyword>
<protein>
    <submittedName>
        <fullName evidence="1">Restriction endonuclease</fullName>
    </submittedName>
</protein>
<dbReference type="REBASE" id="278976">
    <property type="entry name" value="CasB79ORF12485P"/>
</dbReference>
<gene>
    <name evidence="1" type="ORF">A9Q02_12480</name>
</gene>
<dbReference type="Pfam" id="PF09570">
    <property type="entry name" value="RE_SinI"/>
    <property type="match status" value="1"/>
</dbReference>
<sequence>MLFSITEAKNIALQYSDNQGDEAGLADAFAQICSFLHDHPESLSWPRRATRPVEFDAAVLQQLAGKYFDGYRKSDFPATPGTIPDSAVSLVMMEVFGYAETDIERIKLEHQRAMSAENCVGALLERYIDSVLRPHGWCWCCGSFVKAVDFIQRDSDGNWLVLQIKNRDNSENSSSSAIRKGTSIQKWFRTYSRKSATNWDNLPPLMQGYDLSEEGFIRYARAYLRTAKQKLQSEGRVPG</sequence>
<evidence type="ECO:0000313" key="1">
    <source>
        <dbReference type="EMBL" id="PDV99314.1"/>
    </source>
</evidence>
<dbReference type="GO" id="GO:0003677">
    <property type="term" value="F:DNA binding"/>
    <property type="evidence" value="ECO:0007669"/>
    <property type="project" value="InterPro"/>
</dbReference>
<reference evidence="1 2" key="1">
    <citation type="submission" date="2016-05" db="EMBL/GenBank/DDBJ databases">
        <authorList>
            <person name="Lavstsen T."/>
            <person name="Jespersen J.S."/>
        </authorList>
    </citation>
    <scope>NUCLEOTIDE SEQUENCE [LARGE SCALE GENOMIC DNA]</scope>
    <source>
        <strain evidence="1 2">B7-9</strain>
    </source>
</reference>
<dbReference type="GO" id="GO:0009036">
    <property type="term" value="F:type II site-specific deoxyribonuclease activity"/>
    <property type="evidence" value="ECO:0007669"/>
    <property type="project" value="InterPro"/>
</dbReference>
<dbReference type="GO" id="GO:0009307">
    <property type="term" value="P:DNA restriction-modification system"/>
    <property type="evidence" value="ECO:0007669"/>
    <property type="project" value="InterPro"/>
</dbReference>
<dbReference type="Proteomes" id="UP000220922">
    <property type="component" value="Unassembled WGS sequence"/>
</dbReference>
<keyword evidence="1" id="KW-0540">Nuclease</keyword>
<proteinExistence type="predicted"/>
<evidence type="ECO:0000313" key="2">
    <source>
        <dbReference type="Proteomes" id="UP000220922"/>
    </source>
</evidence>
<organism evidence="1 2">
    <name type="scientific">Candidatus Chloroploca asiatica</name>
    <dbReference type="NCBI Taxonomy" id="1506545"/>
    <lineage>
        <taxon>Bacteria</taxon>
        <taxon>Bacillati</taxon>
        <taxon>Chloroflexota</taxon>
        <taxon>Chloroflexia</taxon>
        <taxon>Chloroflexales</taxon>
        <taxon>Chloroflexineae</taxon>
        <taxon>Oscillochloridaceae</taxon>
        <taxon>Candidatus Chloroploca</taxon>
    </lineage>
</organism>
<name>A0A2H3L7Q8_9CHLR</name>
<dbReference type="RefSeq" id="WP_097651948.1">
    <property type="nucleotide sequence ID" value="NZ_LYXE01000075.1"/>
</dbReference>